<feature type="non-terminal residue" evidence="3">
    <location>
        <position position="211"/>
    </location>
</feature>
<proteinExistence type="predicted"/>
<sequence length="211" mass="22442">MRFSLPLTTVFAFLLVGCGVTKSQSSAELPKPKTPDIPILDAVSDGKIDVVRMYLADGLDLNLKYEEWNSTTLLHRAVAADQEEIVKLLIDKGADISAKDINSNTPLSLTGIHGNVSVADLLVSAGAGLNYKGFGGWTPLHMAAFKGHINLVNYFVTIRGAEVEIKDDGGTTAMHCAAFKGHDNVICLLFIKDAAVNAMGDEGTTPLDAAI</sequence>
<organism evidence="3">
    <name type="scientific">marine metagenome</name>
    <dbReference type="NCBI Taxonomy" id="408172"/>
    <lineage>
        <taxon>unclassified sequences</taxon>
        <taxon>metagenomes</taxon>
        <taxon>ecological metagenomes</taxon>
    </lineage>
</organism>
<name>A0A383A1P9_9ZZZZ</name>
<gene>
    <name evidence="3" type="ORF">METZ01_LOCUS453979</name>
</gene>
<dbReference type="EMBL" id="UINC01188084">
    <property type="protein sequence ID" value="SVE01125.1"/>
    <property type="molecule type" value="Genomic_DNA"/>
</dbReference>
<keyword evidence="2" id="KW-0040">ANK repeat</keyword>
<accession>A0A383A1P9</accession>
<dbReference type="SMART" id="SM00248">
    <property type="entry name" value="ANK"/>
    <property type="match status" value="4"/>
</dbReference>
<evidence type="ECO:0000313" key="3">
    <source>
        <dbReference type="EMBL" id="SVE01125.1"/>
    </source>
</evidence>
<evidence type="ECO:0000256" key="1">
    <source>
        <dbReference type="ARBA" id="ARBA00022737"/>
    </source>
</evidence>
<protein>
    <submittedName>
        <fullName evidence="3">Uncharacterized protein</fullName>
    </submittedName>
</protein>
<dbReference type="PROSITE" id="PS50297">
    <property type="entry name" value="ANK_REP_REGION"/>
    <property type="match status" value="2"/>
</dbReference>
<dbReference type="InterPro" id="IPR036770">
    <property type="entry name" value="Ankyrin_rpt-contain_sf"/>
</dbReference>
<dbReference type="InterPro" id="IPR002110">
    <property type="entry name" value="Ankyrin_rpt"/>
</dbReference>
<evidence type="ECO:0000256" key="2">
    <source>
        <dbReference type="ARBA" id="ARBA00023043"/>
    </source>
</evidence>
<reference evidence="3" key="1">
    <citation type="submission" date="2018-05" db="EMBL/GenBank/DDBJ databases">
        <authorList>
            <person name="Lanie J.A."/>
            <person name="Ng W.-L."/>
            <person name="Kazmierczak K.M."/>
            <person name="Andrzejewski T.M."/>
            <person name="Davidsen T.M."/>
            <person name="Wayne K.J."/>
            <person name="Tettelin H."/>
            <person name="Glass J.I."/>
            <person name="Rusch D."/>
            <person name="Podicherti R."/>
            <person name="Tsui H.-C.T."/>
            <person name="Winkler M.E."/>
        </authorList>
    </citation>
    <scope>NUCLEOTIDE SEQUENCE</scope>
</reference>
<dbReference type="Gene3D" id="1.25.40.20">
    <property type="entry name" value="Ankyrin repeat-containing domain"/>
    <property type="match status" value="2"/>
</dbReference>
<dbReference type="Pfam" id="PF12796">
    <property type="entry name" value="Ank_2"/>
    <property type="match status" value="2"/>
</dbReference>
<dbReference type="PANTHER" id="PTHR24171:SF9">
    <property type="entry name" value="ANKYRIN REPEAT DOMAIN-CONTAINING PROTEIN 39"/>
    <property type="match status" value="1"/>
</dbReference>
<dbReference type="PROSITE" id="PS51257">
    <property type="entry name" value="PROKAR_LIPOPROTEIN"/>
    <property type="match status" value="1"/>
</dbReference>
<dbReference type="AlphaFoldDB" id="A0A383A1P9"/>
<dbReference type="PROSITE" id="PS50088">
    <property type="entry name" value="ANK_REPEAT"/>
    <property type="match status" value="4"/>
</dbReference>
<dbReference type="PANTHER" id="PTHR24171">
    <property type="entry name" value="ANKYRIN REPEAT DOMAIN-CONTAINING PROTEIN 39-RELATED"/>
    <property type="match status" value="1"/>
</dbReference>
<dbReference type="SUPFAM" id="SSF48403">
    <property type="entry name" value="Ankyrin repeat"/>
    <property type="match status" value="1"/>
</dbReference>
<keyword evidence="1" id="KW-0677">Repeat</keyword>